<proteinExistence type="predicted"/>
<evidence type="ECO:0000256" key="1">
    <source>
        <dbReference type="SAM" id="MobiDB-lite"/>
    </source>
</evidence>
<feature type="compositionally biased region" description="Basic and acidic residues" evidence="1">
    <location>
        <begin position="117"/>
        <end position="130"/>
    </location>
</feature>
<comment type="caution">
    <text evidence="2">The sequence shown here is derived from an EMBL/GenBank/DDBJ whole genome shotgun (WGS) entry which is preliminary data.</text>
</comment>
<evidence type="ECO:0000313" key="3">
    <source>
        <dbReference type="Proteomes" id="UP000697995"/>
    </source>
</evidence>
<keyword evidence="3" id="KW-1185">Reference proteome</keyword>
<gene>
    <name evidence="2" type="ORF">CKO45_27950</name>
</gene>
<accession>A0ABS1D826</accession>
<reference evidence="2 3" key="1">
    <citation type="journal article" date="2020" name="Microorganisms">
        <title>Osmotic Adaptation and Compatible Solute Biosynthesis of Phototrophic Bacteria as Revealed from Genome Analyses.</title>
        <authorList>
            <person name="Imhoff J.F."/>
            <person name="Rahn T."/>
            <person name="Kunzel S."/>
            <person name="Keller A."/>
            <person name="Neulinger S.C."/>
        </authorList>
    </citation>
    <scope>NUCLEOTIDE SEQUENCE [LARGE SCALE GENOMIC DNA]</scope>
    <source>
        <strain evidence="2 3">DSM 15382</strain>
    </source>
</reference>
<organism evidence="2 3">
    <name type="scientific">Paracraurococcus ruber</name>
    <dbReference type="NCBI Taxonomy" id="77675"/>
    <lineage>
        <taxon>Bacteria</taxon>
        <taxon>Pseudomonadati</taxon>
        <taxon>Pseudomonadota</taxon>
        <taxon>Alphaproteobacteria</taxon>
        <taxon>Acetobacterales</taxon>
        <taxon>Roseomonadaceae</taxon>
        <taxon>Paracraurococcus</taxon>
    </lineage>
</organism>
<sequence length="130" mass="14228">MHTVPGIRPLVLPRLPADFFLAPRDPAAPEPLRLEWPKRGPGFKLAGDPAKHAAFRAAVAEYEAAELAAAHGRLCGDIRGFFAAQTEIHRCYAALEAFDLPAADLARLQSHARRRAKDAAQRERREGEAA</sequence>
<protein>
    <submittedName>
        <fullName evidence="2">Uncharacterized protein</fullName>
    </submittedName>
</protein>
<name>A0ABS1D826_9PROT</name>
<dbReference type="Proteomes" id="UP000697995">
    <property type="component" value="Unassembled WGS sequence"/>
</dbReference>
<dbReference type="RefSeq" id="WP_133222179.1">
    <property type="nucleotide sequence ID" value="NZ_NRSG01000431.1"/>
</dbReference>
<evidence type="ECO:0000313" key="2">
    <source>
        <dbReference type="EMBL" id="MBK1662029.1"/>
    </source>
</evidence>
<feature type="region of interest" description="Disordered" evidence="1">
    <location>
        <begin position="111"/>
        <end position="130"/>
    </location>
</feature>
<dbReference type="EMBL" id="NRSG01000431">
    <property type="protein sequence ID" value="MBK1662029.1"/>
    <property type="molecule type" value="Genomic_DNA"/>
</dbReference>